<keyword evidence="2" id="KW-0012">Acyltransferase</keyword>
<gene>
    <name evidence="2" type="ORF">ACFO3U_10925</name>
</gene>
<evidence type="ECO:0000313" key="3">
    <source>
        <dbReference type="Proteomes" id="UP001595885"/>
    </source>
</evidence>
<keyword evidence="3" id="KW-1185">Reference proteome</keyword>
<dbReference type="EC" id="2.3.-.-" evidence="2"/>
<evidence type="ECO:0000313" key="2">
    <source>
        <dbReference type="EMBL" id="MFC4740505.1"/>
    </source>
</evidence>
<dbReference type="EMBL" id="JBHSGW010000025">
    <property type="protein sequence ID" value="MFC4740505.1"/>
    <property type="molecule type" value="Genomic_DNA"/>
</dbReference>
<dbReference type="Proteomes" id="UP001595885">
    <property type="component" value="Unassembled WGS sequence"/>
</dbReference>
<accession>A0ABV9P7W4</accession>
<keyword evidence="2" id="KW-0808">Transferase</keyword>
<proteinExistence type="predicted"/>
<organism evidence="2 3">
    <name type="scientific">Flavobacterium ponti</name>
    <dbReference type="NCBI Taxonomy" id="665133"/>
    <lineage>
        <taxon>Bacteria</taxon>
        <taxon>Pseudomonadati</taxon>
        <taxon>Bacteroidota</taxon>
        <taxon>Flavobacteriia</taxon>
        <taxon>Flavobacteriales</taxon>
        <taxon>Flavobacteriaceae</taxon>
        <taxon>Flavobacterium</taxon>
    </lineage>
</organism>
<dbReference type="Gene3D" id="3.40.630.30">
    <property type="match status" value="1"/>
</dbReference>
<name>A0ABV9P7W4_9FLAO</name>
<dbReference type="GO" id="GO:0016746">
    <property type="term" value="F:acyltransferase activity"/>
    <property type="evidence" value="ECO:0007669"/>
    <property type="project" value="UniProtKB-KW"/>
</dbReference>
<dbReference type="PANTHER" id="PTHR43792:SF1">
    <property type="entry name" value="N-ACETYLTRANSFERASE DOMAIN-CONTAINING PROTEIN"/>
    <property type="match status" value="1"/>
</dbReference>
<dbReference type="SUPFAM" id="SSF55729">
    <property type="entry name" value="Acyl-CoA N-acyltransferases (Nat)"/>
    <property type="match status" value="1"/>
</dbReference>
<dbReference type="PROSITE" id="PS51186">
    <property type="entry name" value="GNAT"/>
    <property type="match status" value="1"/>
</dbReference>
<comment type="caution">
    <text evidence="2">The sequence shown here is derived from an EMBL/GenBank/DDBJ whole genome shotgun (WGS) entry which is preliminary data.</text>
</comment>
<sequence>MLTLNFSPFPILTSERLQFRRLNEEDVHEVFELRSNPEIMKYIPRPLAKSNDEALAHIKLINDNIDANTDINWAVTEKGNNKCIGIMGFYRTQPENFRTELGYMISPEHHNKGYVTEAVKTLLNYAFNELNFHSIEAVIDPENIASERVLQKNGFVKEAHFIENGFYNGKFMDTVIYSLLKRNFK</sequence>
<dbReference type="RefSeq" id="WP_379742001.1">
    <property type="nucleotide sequence ID" value="NZ_JBHSGW010000025.1"/>
</dbReference>
<dbReference type="InterPro" id="IPR051531">
    <property type="entry name" value="N-acetyltransferase"/>
</dbReference>
<dbReference type="CDD" id="cd04301">
    <property type="entry name" value="NAT_SF"/>
    <property type="match status" value="1"/>
</dbReference>
<protein>
    <submittedName>
        <fullName evidence="2">GNAT family N-acetyltransferase</fullName>
        <ecNumber evidence="2">2.3.-.-</ecNumber>
    </submittedName>
</protein>
<dbReference type="Pfam" id="PF13302">
    <property type="entry name" value="Acetyltransf_3"/>
    <property type="match status" value="1"/>
</dbReference>
<feature type="domain" description="N-acetyltransferase" evidence="1">
    <location>
        <begin position="17"/>
        <end position="173"/>
    </location>
</feature>
<dbReference type="PANTHER" id="PTHR43792">
    <property type="entry name" value="GNAT FAMILY, PUTATIVE (AFU_ORTHOLOGUE AFUA_3G00765)-RELATED-RELATED"/>
    <property type="match status" value="1"/>
</dbReference>
<evidence type="ECO:0000259" key="1">
    <source>
        <dbReference type="PROSITE" id="PS51186"/>
    </source>
</evidence>
<reference evidence="3" key="1">
    <citation type="journal article" date="2019" name="Int. J. Syst. Evol. Microbiol.">
        <title>The Global Catalogue of Microorganisms (GCM) 10K type strain sequencing project: providing services to taxonomists for standard genome sequencing and annotation.</title>
        <authorList>
            <consortium name="The Broad Institute Genomics Platform"/>
            <consortium name="The Broad Institute Genome Sequencing Center for Infectious Disease"/>
            <person name="Wu L."/>
            <person name="Ma J."/>
        </authorList>
    </citation>
    <scope>NUCLEOTIDE SEQUENCE [LARGE SCALE GENOMIC DNA]</scope>
    <source>
        <strain evidence="3">CCUG 50349</strain>
    </source>
</reference>
<dbReference type="InterPro" id="IPR000182">
    <property type="entry name" value="GNAT_dom"/>
</dbReference>
<dbReference type="InterPro" id="IPR016181">
    <property type="entry name" value="Acyl_CoA_acyltransferase"/>
</dbReference>